<dbReference type="CDD" id="cd00130">
    <property type="entry name" value="PAS"/>
    <property type="match status" value="1"/>
</dbReference>
<name>A0A7G9RE17_9ACTN</name>
<dbReference type="GO" id="GO:0005886">
    <property type="term" value="C:plasma membrane"/>
    <property type="evidence" value="ECO:0007669"/>
    <property type="project" value="UniProtKB-SubCell"/>
</dbReference>
<evidence type="ECO:0000256" key="2">
    <source>
        <dbReference type="ARBA" id="ARBA00022475"/>
    </source>
</evidence>
<dbReference type="SUPFAM" id="SSF103190">
    <property type="entry name" value="Sensory domain-like"/>
    <property type="match status" value="1"/>
</dbReference>
<protein>
    <submittedName>
        <fullName evidence="14">PAS domain-containing protein</fullName>
    </submittedName>
</protein>
<evidence type="ECO:0000256" key="12">
    <source>
        <dbReference type="SAM" id="Phobius"/>
    </source>
</evidence>
<feature type="transmembrane region" description="Helical" evidence="12">
    <location>
        <begin position="20"/>
        <end position="41"/>
    </location>
</feature>
<evidence type="ECO:0000256" key="7">
    <source>
        <dbReference type="ARBA" id="ARBA00022777"/>
    </source>
</evidence>
<sequence>MKLPKPARPRVPARPRIRRVSLAGQLLGLQAVIVLLVVLGVTPVTLVQNDVAFRRTESRRVLATAETVAGTRVLQTGLASGTDAGVAGEAERSRASSGSSYVLVTDAAGTVVHSSDPADIGRSVTRPGAGRSWVGVVTRDGGRAVEARAPVQAVRSGDGVGIGDVVGYVLVGRDYPTTWERLGATAPTLVIYVLVGSLVGLGGSLLLSRRIKRQTLGLEPEEIAGLVEHREAMLHGLREGVVGVDTAGRVTLVNDEAVRLLGLPTEVVGRPVQELALPDSLTGVLGGRAGADDLAVAAGGRVLVLNQMPVVNQGTRIGWVTTVRDRTELVDLNRQLDVWRGPPTRCARRRTSSATACTPSPG</sequence>
<keyword evidence="5 12" id="KW-0812">Transmembrane</keyword>
<dbReference type="InterPro" id="IPR000014">
    <property type="entry name" value="PAS"/>
</dbReference>
<comment type="subcellular location">
    <subcellularLocation>
        <location evidence="1">Cell membrane</location>
        <topology evidence="1">Multi-pass membrane protein</topology>
    </subcellularLocation>
</comment>
<keyword evidence="6" id="KW-0547">Nucleotide-binding</keyword>
<evidence type="ECO:0000256" key="10">
    <source>
        <dbReference type="ARBA" id="ARBA00023012"/>
    </source>
</evidence>
<dbReference type="SMART" id="SM00091">
    <property type="entry name" value="PAS"/>
    <property type="match status" value="1"/>
</dbReference>
<dbReference type="InterPro" id="IPR013767">
    <property type="entry name" value="PAS_fold"/>
</dbReference>
<gene>
    <name evidence="14" type="ORF">H9L09_05445</name>
</gene>
<keyword evidence="7" id="KW-0418">Kinase</keyword>
<dbReference type="GO" id="GO:0005524">
    <property type="term" value="F:ATP binding"/>
    <property type="evidence" value="ECO:0007669"/>
    <property type="project" value="UniProtKB-KW"/>
</dbReference>
<dbReference type="GO" id="GO:0000160">
    <property type="term" value="P:phosphorelay signal transduction system"/>
    <property type="evidence" value="ECO:0007669"/>
    <property type="project" value="UniProtKB-KW"/>
</dbReference>
<keyword evidence="4" id="KW-0808">Transferase</keyword>
<dbReference type="GO" id="GO:0006355">
    <property type="term" value="P:regulation of DNA-templated transcription"/>
    <property type="evidence" value="ECO:0007669"/>
    <property type="project" value="InterPro"/>
</dbReference>
<dbReference type="InterPro" id="IPR033463">
    <property type="entry name" value="sCache_3"/>
</dbReference>
<evidence type="ECO:0000256" key="9">
    <source>
        <dbReference type="ARBA" id="ARBA00022989"/>
    </source>
</evidence>
<evidence type="ECO:0000256" key="5">
    <source>
        <dbReference type="ARBA" id="ARBA00022692"/>
    </source>
</evidence>
<keyword evidence="9 12" id="KW-1133">Transmembrane helix</keyword>
<keyword evidence="2" id="KW-1003">Cell membrane</keyword>
<evidence type="ECO:0000256" key="11">
    <source>
        <dbReference type="ARBA" id="ARBA00023136"/>
    </source>
</evidence>
<dbReference type="SUPFAM" id="SSF55785">
    <property type="entry name" value="PYP-like sensor domain (PAS domain)"/>
    <property type="match status" value="1"/>
</dbReference>
<proteinExistence type="predicted"/>
<dbReference type="RefSeq" id="WP_187579686.1">
    <property type="nucleotide sequence ID" value="NZ_CP060713.1"/>
</dbReference>
<dbReference type="Pfam" id="PF00989">
    <property type="entry name" value="PAS"/>
    <property type="match status" value="1"/>
</dbReference>
<dbReference type="EMBL" id="CP060713">
    <property type="protein sequence ID" value="QNN53842.1"/>
    <property type="molecule type" value="Genomic_DNA"/>
</dbReference>
<dbReference type="AlphaFoldDB" id="A0A7G9RE17"/>
<keyword evidence="8" id="KW-0067">ATP-binding</keyword>
<dbReference type="InterPro" id="IPR035965">
    <property type="entry name" value="PAS-like_dom_sf"/>
</dbReference>
<dbReference type="Proteomes" id="UP000515947">
    <property type="component" value="Chromosome"/>
</dbReference>
<dbReference type="GO" id="GO:0016301">
    <property type="term" value="F:kinase activity"/>
    <property type="evidence" value="ECO:0007669"/>
    <property type="project" value="UniProtKB-KW"/>
</dbReference>
<evidence type="ECO:0000256" key="3">
    <source>
        <dbReference type="ARBA" id="ARBA00022553"/>
    </source>
</evidence>
<evidence type="ECO:0000313" key="15">
    <source>
        <dbReference type="Proteomes" id="UP000515947"/>
    </source>
</evidence>
<organism evidence="14 15">
    <name type="scientific">Nocardioides mesophilus</name>
    <dbReference type="NCBI Taxonomy" id="433659"/>
    <lineage>
        <taxon>Bacteria</taxon>
        <taxon>Bacillati</taxon>
        <taxon>Actinomycetota</taxon>
        <taxon>Actinomycetes</taxon>
        <taxon>Propionibacteriales</taxon>
        <taxon>Nocardioidaceae</taxon>
        <taxon>Nocardioides</taxon>
    </lineage>
</organism>
<dbReference type="InterPro" id="IPR029151">
    <property type="entry name" value="Sensor-like_sf"/>
</dbReference>
<keyword evidence="3" id="KW-0597">Phosphoprotein</keyword>
<evidence type="ECO:0000259" key="13">
    <source>
        <dbReference type="PROSITE" id="PS50112"/>
    </source>
</evidence>
<evidence type="ECO:0000256" key="8">
    <source>
        <dbReference type="ARBA" id="ARBA00022840"/>
    </source>
</evidence>
<keyword evidence="15" id="KW-1185">Reference proteome</keyword>
<feature type="transmembrane region" description="Helical" evidence="12">
    <location>
        <begin position="189"/>
        <end position="207"/>
    </location>
</feature>
<feature type="domain" description="PAS" evidence="13">
    <location>
        <begin position="233"/>
        <end position="266"/>
    </location>
</feature>
<evidence type="ECO:0000256" key="1">
    <source>
        <dbReference type="ARBA" id="ARBA00004651"/>
    </source>
</evidence>
<evidence type="ECO:0000256" key="6">
    <source>
        <dbReference type="ARBA" id="ARBA00022741"/>
    </source>
</evidence>
<evidence type="ECO:0000313" key="14">
    <source>
        <dbReference type="EMBL" id="QNN53842.1"/>
    </source>
</evidence>
<dbReference type="Gene3D" id="3.30.450.20">
    <property type="entry name" value="PAS domain"/>
    <property type="match status" value="2"/>
</dbReference>
<keyword evidence="11 12" id="KW-0472">Membrane</keyword>
<accession>A0A7G9RE17</accession>
<dbReference type="KEGG" id="nmes:H9L09_05445"/>
<keyword evidence="10" id="KW-0902">Two-component regulatory system</keyword>
<reference evidence="14 15" key="1">
    <citation type="submission" date="2020-08" db="EMBL/GenBank/DDBJ databases">
        <title>Genome sequence of Nocardioides mesophilus KACC 16243T.</title>
        <authorList>
            <person name="Hyun D.-W."/>
            <person name="Bae J.-W."/>
        </authorList>
    </citation>
    <scope>NUCLEOTIDE SEQUENCE [LARGE SCALE GENOMIC DNA]</scope>
    <source>
        <strain evidence="14 15">KACC 16243</strain>
    </source>
</reference>
<dbReference type="Pfam" id="PF17203">
    <property type="entry name" value="sCache_3_2"/>
    <property type="match status" value="1"/>
</dbReference>
<dbReference type="PROSITE" id="PS50112">
    <property type="entry name" value="PAS"/>
    <property type="match status" value="1"/>
</dbReference>
<evidence type="ECO:0000256" key="4">
    <source>
        <dbReference type="ARBA" id="ARBA00022679"/>
    </source>
</evidence>